<sequence length="168" mass="17430">MTEDLPQPLPPGPEPADALRAQRRRKRRAHLRPGQLLLVFLGGAAGTAGREAVTLLLPALHGFPSATFAVNILGALLLGLLLESLDRAGSSPKSARRMRLLLGTGFMGGFTTYSTFAVDAALLLGAGSVGLGVLYALGCVVLGATASWCGILLGATRRRRGACAEDAR</sequence>
<evidence type="ECO:0000256" key="10">
    <source>
        <dbReference type="HAMAP-Rule" id="MF_00454"/>
    </source>
</evidence>
<dbReference type="GO" id="GO:0005886">
    <property type="term" value="C:plasma membrane"/>
    <property type="evidence" value="ECO:0007669"/>
    <property type="project" value="UniProtKB-SubCell"/>
</dbReference>
<protein>
    <recommendedName>
        <fullName evidence="10">Fluoride-specific ion channel FluC</fullName>
    </recommendedName>
</protein>
<evidence type="ECO:0000313" key="12">
    <source>
        <dbReference type="EMBL" id="RBL99409.1"/>
    </source>
</evidence>
<feature type="transmembrane region" description="Helical" evidence="10">
    <location>
        <begin position="100"/>
        <end position="126"/>
    </location>
</feature>
<proteinExistence type="inferred from homology"/>
<comment type="caution">
    <text evidence="12">The sequence shown here is derived from an EMBL/GenBank/DDBJ whole genome shotgun (WGS) entry which is preliminary data.</text>
</comment>
<comment type="subcellular location">
    <subcellularLocation>
        <location evidence="1 10">Cell membrane</location>
        <topology evidence="1 10">Multi-pass membrane protein</topology>
    </subcellularLocation>
</comment>
<evidence type="ECO:0000256" key="9">
    <source>
        <dbReference type="ARBA" id="ARBA00049940"/>
    </source>
</evidence>
<evidence type="ECO:0000256" key="3">
    <source>
        <dbReference type="ARBA" id="ARBA00022692"/>
    </source>
</evidence>
<comment type="similarity">
    <text evidence="7 10">Belongs to the fluoride channel Fluc/FEX (TC 1.A.43) family.</text>
</comment>
<dbReference type="InterPro" id="IPR003691">
    <property type="entry name" value="FluC"/>
</dbReference>
<dbReference type="PANTHER" id="PTHR28259:SF1">
    <property type="entry name" value="FLUORIDE EXPORT PROTEIN 1-RELATED"/>
    <property type="match status" value="1"/>
</dbReference>
<evidence type="ECO:0000256" key="11">
    <source>
        <dbReference type="SAM" id="MobiDB-lite"/>
    </source>
</evidence>
<keyword evidence="5 10" id="KW-0472">Membrane</keyword>
<feature type="binding site" evidence="10">
    <location>
        <position position="108"/>
    </location>
    <ligand>
        <name>Na(+)</name>
        <dbReference type="ChEBI" id="CHEBI:29101"/>
        <note>structural</note>
    </ligand>
</feature>
<evidence type="ECO:0000256" key="4">
    <source>
        <dbReference type="ARBA" id="ARBA00022989"/>
    </source>
</evidence>
<dbReference type="EMBL" id="POAF01000008">
    <property type="protein sequence ID" value="RBL99409.1"/>
    <property type="molecule type" value="Genomic_DNA"/>
</dbReference>
<dbReference type="HAMAP" id="MF_00454">
    <property type="entry name" value="FluC"/>
    <property type="match status" value="1"/>
</dbReference>
<accession>A0A365YAR2</accession>
<comment type="activity regulation">
    <text evidence="10">Na(+) is not transported, but it plays an essential structural role and its presence is essential for fluoride channel function.</text>
</comment>
<evidence type="ECO:0000256" key="8">
    <source>
        <dbReference type="ARBA" id="ARBA00035585"/>
    </source>
</evidence>
<dbReference type="GO" id="GO:0046872">
    <property type="term" value="F:metal ion binding"/>
    <property type="evidence" value="ECO:0007669"/>
    <property type="project" value="UniProtKB-KW"/>
</dbReference>
<keyword evidence="6 10" id="KW-0407">Ion channel</keyword>
<dbReference type="GO" id="GO:0062054">
    <property type="term" value="F:fluoride channel activity"/>
    <property type="evidence" value="ECO:0007669"/>
    <property type="project" value="UniProtKB-UniRule"/>
</dbReference>
<feature type="region of interest" description="Disordered" evidence="11">
    <location>
        <begin position="1"/>
        <end position="25"/>
    </location>
</feature>
<keyword evidence="10" id="KW-0915">Sodium</keyword>
<keyword evidence="10" id="KW-0479">Metal-binding</keyword>
<evidence type="ECO:0000256" key="2">
    <source>
        <dbReference type="ARBA" id="ARBA00022475"/>
    </source>
</evidence>
<evidence type="ECO:0000313" key="13">
    <source>
        <dbReference type="Proteomes" id="UP000252167"/>
    </source>
</evidence>
<keyword evidence="13" id="KW-1185">Reference proteome</keyword>
<dbReference type="RefSeq" id="WP_113607928.1">
    <property type="nucleotide sequence ID" value="NZ_POAF01000008.1"/>
</dbReference>
<keyword evidence="10" id="KW-0406">Ion transport</keyword>
<feature type="transmembrane region" description="Helical" evidence="10">
    <location>
        <begin position="29"/>
        <end position="49"/>
    </location>
</feature>
<evidence type="ECO:0000256" key="5">
    <source>
        <dbReference type="ARBA" id="ARBA00023136"/>
    </source>
</evidence>
<keyword evidence="10" id="KW-0813">Transport</keyword>
<name>A0A365YAR2_9MICC</name>
<gene>
    <name evidence="10" type="primary">fluC</name>
    <name evidence="10" type="synonym">crcB</name>
    <name evidence="12" type="ORF">C1H84_15630</name>
</gene>
<evidence type="ECO:0000256" key="1">
    <source>
        <dbReference type="ARBA" id="ARBA00004651"/>
    </source>
</evidence>
<comment type="catalytic activity">
    <reaction evidence="8">
        <text>fluoride(in) = fluoride(out)</text>
        <dbReference type="Rhea" id="RHEA:76159"/>
        <dbReference type="ChEBI" id="CHEBI:17051"/>
    </reaction>
    <physiologicalReaction direction="left-to-right" evidence="8">
        <dbReference type="Rhea" id="RHEA:76160"/>
    </physiologicalReaction>
</comment>
<dbReference type="Proteomes" id="UP000252167">
    <property type="component" value="Unassembled WGS sequence"/>
</dbReference>
<dbReference type="PANTHER" id="PTHR28259">
    <property type="entry name" value="FLUORIDE EXPORT PROTEIN 1-RELATED"/>
    <property type="match status" value="1"/>
</dbReference>
<evidence type="ECO:0000256" key="7">
    <source>
        <dbReference type="ARBA" id="ARBA00035120"/>
    </source>
</evidence>
<evidence type="ECO:0000256" key="6">
    <source>
        <dbReference type="ARBA" id="ARBA00023303"/>
    </source>
</evidence>
<keyword evidence="3 10" id="KW-0812">Transmembrane</keyword>
<comment type="function">
    <text evidence="9 10">Fluoride-specific ion channel. Important for reducing fluoride concentration in the cell, thus reducing its toxicity.</text>
</comment>
<feature type="transmembrane region" description="Helical" evidence="10">
    <location>
        <begin position="132"/>
        <end position="153"/>
    </location>
</feature>
<keyword evidence="2 10" id="KW-1003">Cell membrane</keyword>
<reference evidence="12 13" key="1">
    <citation type="submission" date="2018-01" db="EMBL/GenBank/DDBJ databases">
        <title>Glutamicibacter soli strain NHPC-3 Whole genome sequence and assembly.</title>
        <authorList>
            <person name="Choudhury P."/>
            <person name="Gupta D."/>
            <person name="Sengupta K."/>
            <person name="Jawed A."/>
            <person name="Sultana N."/>
            <person name="Saha P."/>
        </authorList>
    </citation>
    <scope>NUCLEOTIDE SEQUENCE [LARGE SCALE GENOMIC DNA]</scope>
    <source>
        <strain evidence="12 13">NHPC-3</strain>
    </source>
</reference>
<dbReference type="Pfam" id="PF02537">
    <property type="entry name" value="CRCB"/>
    <property type="match status" value="1"/>
</dbReference>
<organism evidence="12 13">
    <name type="scientific">Glutamicibacter soli</name>
    <dbReference type="NCBI Taxonomy" id="453836"/>
    <lineage>
        <taxon>Bacteria</taxon>
        <taxon>Bacillati</taxon>
        <taxon>Actinomycetota</taxon>
        <taxon>Actinomycetes</taxon>
        <taxon>Micrococcales</taxon>
        <taxon>Micrococcaceae</taxon>
        <taxon>Glutamicibacter</taxon>
    </lineage>
</organism>
<keyword evidence="4 10" id="KW-1133">Transmembrane helix</keyword>
<feature type="transmembrane region" description="Helical" evidence="10">
    <location>
        <begin position="55"/>
        <end position="80"/>
    </location>
</feature>
<feature type="binding site" evidence="10">
    <location>
        <position position="111"/>
    </location>
    <ligand>
        <name>Na(+)</name>
        <dbReference type="ChEBI" id="CHEBI:29101"/>
        <note>structural</note>
    </ligand>
</feature>
<dbReference type="AlphaFoldDB" id="A0A365YAR2"/>
<dbReference type="GO" id="GO:0140114">
    <property type="term" value="P:cellular detoxification of fluoride"/>
    <property type="evidence" value="ECO:0007669"/>
    <property type="project" value="UniProtKB-UniRule"/>
</dbReference>